<sequence>MILSSYPKRTHSYTRGQTEKIGPTLTSKLGEHPATGETNGTGTSREEDVGDGEGDVDDEKAKRPIRKPNRRKFS</sequence>
<comment type="caution">
    <text evidence="2">The sequence shown here is derived from an EMBL/GenBank/DDBJ whole genome shotgun (WGS) entry which is preliminary data.</text>
</comment>
<evidence type="ECO:0000313" key="3">
    <source>
        <dbReference type="Proteomes" id="UP000625711"/>
    </source>
</evidence>
<organism evidence="2 3">
    <name type="scientific">Rhynchophorus ferrugineus</name>
    <name type="common">Red palm weevil</name>
    <name type="synonym">Curculio ferrugineus</name>
    <dbReference type="NCBI Taxonomy" id="354439"/>
    <lineage>
        <taxon>Eukaryota</taxon>
        <taxon>Metazoa</taxon>
        <taxon>Ecdysozoa</taxon>
        <taxon>Arthropoda</taxon>
        <taxon>Hexapoda</taxon>
        <taxon>Insecta</taxon>
        <taxon>Pterygota</taxon>
        <taxon>Neoptera</taxon>
        <taxon>Endopterygota</taxon>
        <taxon>Coleoptera</taxon>
        <taxon>Polyphaga</taxon>
        <taxon>Cucujiformia</taxon>
        <taxon>Curculionidae</taxon>
        <taxon>Dryophthorinae</taxon>
        <taxon>Rhynchophorus</taxon>
    </lineage>
</organism>
<name>A0A834ISI1_RHYFE</name>
<dbReference type="AlphaFoldDB" id="A0A834ISI1"/>
<reference evidence="2" key="1">
    <citation type="submission" date="2020-08" db="EMBL/GenBank/DDBJ databases">
        <title>Genome sequencing and assembly of the red palm weevil Rhynchophorus ferrugineus.</title>
        <authorList>
            <person name="Dias G.B."/>
            <person name="Bergman C.M."/>
            <person name="Manee M."/>
        </authorList>
    </citation>
    <scope>NUCLEOTIDE SEQUENCE</scope>
    <source>
        <strain evidence="2">AA-2017</strain>
        <tissue evidence="2">Whole larva</tissue>
    </source>
</reference>
<accession>A0A834ISI1</accession>
<evidence type="ECO:0000256" key="1">
    <source>
        <dbReference type="SAM" id="MobiDB-lite"/>
    </source>
</evidence>
<protein>
    <submittedName>
        <fullName evidence="2">Uncharacterized protein</fullName>
    </submittedName>
</protein>
<gene>
    <name evidence="2" type="ORF">GWI33_006361</name>
</gene>
<feature type="region of interest" description="Disordered" evidence="1">
    <location>
        <begin position="1"/>
        <end position="74"/>
    </location>
</feature>
<dbReference type="EMBL" id="JAACXV010000031">
    <property type="protein sequence ID" value="KAF7286277.1"/>
    <property type="molecule type" value="Genomic_DNA"/>
</dbReference>
<keyword evidence="3" id="KW-1185">Reference proteome</keyword>
<feature type="compositionally biased region" description="Acidic residues" evidence="1">
    <location>
        <begin position="48"/>
        <end position="58"/>
    </location>
</feature>
<dbReference type="Proteomes" id="UP000625711">
    <property type="component" value="Unassembled WGS sequence"/>
</dbReference>
<feature type="compositionally biased region" description="Basic residues" evidence="1">
    <location>
        <begin position="63"/>
        <end position="74"/>
    </location>
</feature>
<proteinExistence type="predicted"/>
<evidence type="ECO:0000313" key="2">
    <source>
        <dbReference type="EMBL" id="KAF7286277.1"/>
    </source>
</evidence>